<reference evidence="1" key="1">
    <citation type="submission" date="2023-10" db="EMBL/GenBank/DDBJ databases">
        <title>Genome assembly of Pristionchus species.</title>
        <authorList>
            <person name="Yoshida K."/>
            <person name="Sommer R.J."/>
        </authorList>
    </citation>
    <scope>NUCLEOTIDE SEQUENCE</scope>
    <source>
        <strain evidence="1">RS0144</strain>
    </source>
</reference>
<proteinExistence type="predicted"/>
<dbReference type="EMBL" id="BTSX01000004">
    <property type="protein sequence ID" value="GMS92648.1"/>
    <property type="molecule type" value="Genomic_DNA"/>
</dbReference>
<organism evidence="1 2">
    <name type="scientific">Pristionchus entomophagus</name>
    <dbReference type="NCBI Taxonomy" id="358040"/>
    <lineage>
        <taxon>Eukaryota</taxon>
        <taxon>Metazoa</taxon>
        <taxon>Ecdysozoa</taxon>
        <taxon>Nematoda</taxon>
        <taxon>Chromadorea</taxon>
        <taxon>Rhabditida</taxon>
        <taxon>Rhabditina</taxon>
        <taxon>Diplogasteromorpha</taxon>
        <taxon>Diplogasteroidea</taxon>
        <taxon>Neodiplogasteridae</taxon>
        <taxon>Pristionchus</taxon>
    </lineage>
</organism>
<evidence type="ECO:0000313" key="2">
    <source>
        <dbReference type="Proteomes" id="UP001432027"/>
    </source>
</evidence>
<accession>A0AAV5TEJ2</accession>
<name>A0AAV5TEJ2_9BILA</name>
<dbReference type="Proteomes" id="UP001432027">
    <property type="component" value="Unassembled WGS sequence"/>
</dbReference>
<sequence length="132" mass="15304">MLSATAPRRATLAMRRNPFEQQVFLQDEQDHTLGMHSSTYGVVVPSFGTFFRPKDAECVRSVLVSNPEMRSQRMEPRCERNNRRQSVLRRKSMDFFRTCRTVFRLCKKGYGTAESVVICSPFFPRARTTRCG</sequence>
<comment type="caution">
    <text evidence="1">The sequence shown here is derived from an EMBL/GenBank/DDBJ whole genome shotgun (WGS) entry which is preliminary data.</text>
</comment>
<keyword evidence="2" id="KW-1185">Reference proteome</keyword>
<protein>
    <submittedName>
        <fullName evidence="1">Uncharacterized protein</fullName>
    </submittedName>
</protein>
<evidence type="ECO:0000313" key="1">
    <source>
        <dbReference type="EMBL" id="GMS92648.1"/>
    </source>
</evidence>
<gene>
    <name evidence="1" type="ORF">PENTCL1PPCAC_14823</name>
</gene>
<dbReference type="AlphaFoldDB" id="A0AAV5TEJ2"/>